<dbReference type="InterPro" id="IPR014710">
    <property type="entry name" value="RmlC-like_jellyroll"/>
</dbReference>
<keyword evidence="1" id="KW-1133">Transmembrane helix</keyword>
<keyword evidence="1" id="KW-0812">Transmembrane</keyword>
<dbReference type="PANTHER" id="PTHR36440">
    <property type="entry name" value="PUTATIVE (AFU_ORTHOLOGUE AFUA_8G07350)-RELATED"/>
    <property type="match status" value="1"/>
</dbReference>
<evidence type="ECO:0000313" key="4">
    <source>
        <dbReference type="Proteomes" id="UP000466586"/>
    </source>
</evidence>
<dbReference type="InterPro" id="IPR013096">
    <property type="entry name" value="Cupin_2"/>
</dbReference>
<dbReference type="PANTHER" id="PTHR36440:SF1">
    <property type="entry name" value="PUTATIVE (AFU_ORTHOLOGUE AFUA_8G07350)-RELATED"/>
    <property type="match status" value="1"/>
</dbReference>
<dbReference type="CDD" id="cd02208">
    <property type="entry name" value="cupin_RmlC-like"/>
    <property type="match status" value="1"/>
</dbReference>
<comment type="caution">
    <text evidence="3">The sequence shown here is derived from an EMBL/GenBank/DDBJ whole genome shotgun (WGS) entry which is preliminary data.</text>
</comment>
<keyword evidence="4" id="KW-1185">Reference proteome</keyword>
<gene>
    <name evidence="3" type="ORF">GS399_18160</name>
</gene>
<dbReference type="Gene3D" id="2.60.120.10">
    <property type="entry name" value="Jelly Rolls"/>
    <property type="match status" value="1"/>
</dbReference>
<dbReference type="InterPro" id="IPR011051">
    <property type="entry name" value="RmlC_Cupin_sf"/>
</dbReference>
<dbReference type="SUPFAM" id="SSF51182">
    <property type="entry name" value="RmlC-like cupins"/>
    <property type="match status" value="1"/>
</dbReference>
<evidence type="ECO:0000259" key="2">
    <source>
        <dbReference type="Pfam" id="PF07883"/>
    </source>
</evidence>
<keyword evidence="1" id="KW-0472">Membrane</keyword>
<sequence length="183" mass="20972">MAYKNKIITNAKTGQVIQYINSSSDTSGEMLEMEATYPPFSREPPSHYHPSQEEFFTVLSGELTVRIDHHIQKYQPGSLIHILPGKTHSMWNNSNKPAVVNWKVYPALDTEYFLETATGLANDDRTDDDGVPPLLQLFYLLKTYNKSFRLAKPSLVVQRILFTIASPLFILAGYKKRMRKYLN</sequence>
<dbReference type="Proteomes" id="UP000466586">
    <property type="component" value="Unassembled WGS sequence"/>
</dbReference>
<organism evidence="3 4">
    <name type="scientific">Hufsiella arboris</name>
    <dbReference type="NCBI Taxonomy" id="2695275"/>
    <lineage>
        <taxon>Bacteria</taxon>
        <taxon>Pseudomonadati</taxon>
        <taxon>Bacteroidota</taxon>
        <taxon>Sphingobacteriia</taxon>
        <taxon>Sphingobacteriales</taxon>
        <taxon>Sphingobacteriaceae</taxon>
        <taxon>Hufsiella</taxon>
    </lineage>
</organism>
<evidence type="ECO:0000313" key="3">
    <source>
        <dbReference type="EMBL" id="MXV52902.1"/>
    </source>
</evidence>
<dbReference type="EMBL" id="WVHT01000011">
    <property type="protein sequence ID" value="MXV52902.1"/>
    <property type="molecule type" value="Genomic_DNA"/>
</dbReference>
<dbReference type="RefSeq" id="WP_160846083.1">
    <property type="nucleotide sequence ID" value="NZ_WVHT01000011.1"/>
</dbReference>
<dbReference type="Pfam" id="PF07883">
    <property type="entry name" value="Cupin_2"/>
    <property type="match status" value="1"/>
</dbReference>
<feature type="transmembrane region" description="Helical" evidence="1">
    <location>
        <begin position="156"/>
        <end position="174"/>
    </location>
</feature>
<evidence type="ECO:0000256" key="1">
    <source>
        <dbReference type="SAM" id="Phobius"/>
    </source>
</evidence>
<protein>
    <submittedName>
        <fullName evidence="3">Cupin domain-containing protein</fullName>
    </submittedName>
</protein>
<accession>A0A7K1YE95</accession>
<feature type="domain" description="Cupin type-2" evidence="2">
    <location>
        <begin position="35"/>
        <end position="100"/>
    </location>
</feature>
<dbReference type="AlphaFoldDB" id="A0A7K1YE95"/>
<dbReference type="InterPro" id="IPR053146">
    <property type="entry name" value="QDO-like"/>
</dbReference>
<reference evidence="3 4" key="1">
    <citation type="submission" date="2019-11" db="EMBL/GenBank/DDBJ databases">
        <title>Pedobacter sp. HMF7647 Genome sequencing and assembly.</title>
        <authorList>
            <person name="Kang H."/>
            <person name="Kim H."/>
            <person name="Joh K."/>
        </authorList>
    </citation>
    <scope>NUCLEOTIDE SEQUENCE [LARGE SCALE GENOMIC DNA]</scope>
    <source>
        <strain evidence="3 4">HMF7647</strain>
    </source>
</reference>
<proteinExistence type="predicted"/>
<name>A0A7K1YE95_9SPHI</name>